<dbReference type="AlphaFoldDB" id="A0A4R9KB39"/>
<name>A0A4R9KB39_9LEPT</name>
<organism evidence="1 2">
    <name type="scientific">Leptospira sarikeiensis</name>
    <dbReference type="NCBI Taxonomy" id="2484943"/>
    <lineage>
        <taxon>Bacteria</taxon>
        <taxon>Pseudomonadati</taxon>
        <taxon>Spirochaetota</taxon>
        <taxon>Spirochaetia</taxon>
        <taxon>Leptospirales</taxon>
        <taxon>Leptospiraceae</taxon>
        <taxon>Leptospira</taxon>
    </lineage>
</organism>
<proteinExistence type="predicted"/>
<accession>A0A4R9KB39</accession>
<reference evidence="1" key="1">
    <citation type="journal article" date="2019" name="PLoS Negl. Trop. Dis.">
        <title>Revisiting the worldwide diversity of Leptospira species in the environment.</title>
        <authorList>
            <person name="Vincent A.T."/>
            <person name="Schiettekatte O."/>
            <person name="Bourhy P."/>
            <person name="Veyrier F.J."/>
            <person name="Picardeau M."/>
        </authorList>
    </citation>
    <scope>NUCLEOTIDE SEQUENCE [LARGE SCALE GENOMIC DNA]</scope>
    <source>
        <strain evidence="1">201702455</strain>
    </source>
</reference>
<dbReference type="Proteomes" id="UP000297762">
    <property type="component" value="Unassembled WGS sequence"/>
</dbReference>
<dbReference type="EMBL" id="RQGF01000023">
    <property type="protein sequence ID" value="TGL62023.1"/>
    <property type="molecule type" value="Genomic_DNA"/>
</dbReference>
<protein>
    <submittedName>
        <fullName evidence="1">Uncharacterized protein</fullName>
    </submittedName>
</protein>
<gene>
    <name evidence="1" type="ORF">EHQ64_09150</name>
</gene>
<evidence type="ECO:0000313" key="2">
    <source>
        <dbReference type="Proteomes" id="UP000297762"/>
    </source>
</evidence>
<evidence type="ECO:0000313" key="1">
    <source>
        <dbReference type="EMBL" id="TGL62023.1"/>
    </source>
</evidence>
<dbReference type="RefSeq" id="WP_135649185.1">
    <property type="nucleotide sequence ID" value="NZ_RQGF01000023.1"/>
</dbReference>
<comment type="caution">
    <text evidence="1">The sequence shown here is derived from an EMBL/GenBank/DDBJ whole genome shotgun (WGS) entry which is preliminary data.</text>
</comment>
<keyword evidence="2" id="KW-1185">Reference proteome</keyword>
<sequence>MVFSISFMLFHDKAFTPNVLEHPGEKAIFISSICINLSETIGENIERNTALHMKKLMLHITNLTNPLNSKENKIPKTTTIE</sequence>